<dbReference type="Pfam" id="PF06985">
    <property type="entry name" value="HET"/>
    <property type="match status" value="1"/>
</dbReference>
<gene>
    <name evidence="2" type="ORF">CCHR01_05523</name>
</gene>
<dbReference type="EMBL" id="JAQOWY010000088">
    <property type="protein sequence ID" value="KAK1851828.1"/>
    <property type="molecule type" value="Genomic_DNA"/>
</dbReference>
<sequence>MNTNNSYRYGSLASARSIRLVILHSSTNADAPLVCDLIEVNLDSPPEYETLSYTWNDESPSESMTVMSTSYNCQTLLLTPNCASALRVLRKRIVGGTVAQIGLWVDAICINQSSNAEKSTQVGMMAEIYSRASRVILWLGMSCAPPDLKSLWMIQLLRFLTTNGYEPEWLVPLMKWLHPIVGNLVAKGHRKEIISNISRAPYWSRMWTLQECTHTTSAFLCVTGQLCPLSTVRAIAYPNIFDHQVSNRLYLHFSLLQSLQYVNTSQPPPWMMALSLQNMLRMKASDPRDKIFALRELFHGVLQEIRVSYDRSPEELCSEATRLLITKHQNLKVLLHGFVQPNSPTLPSWAVNWVAEPTSVLSRRRLWESAASEVNACNGAEPSINFSADGLRLVMKGTKIDNVGPCISQELHPVDRANEEVRAKFGYSFPDFITKSLSTNAISRDGFTAGFKELFKIELVNDELKRPASEEAWRLLDKQTSPEEIWELTKYNENVATELIVSSAGGALFVTESGRLGKANSEILEGDLICVFAGLSVPLVVRPQGPYFEMVSPALVHGKMRGEVWPIDRGQLTEWEFV</sequence>
<organism evidence="2 3">
    <name type="scientific">Colletotrichum chrysophilum</name>
    <dbReference type="NCBI Taxonomy" id="1836956"/>
    <lineage>
        <taxon>Eukaryota</taxon>
        <taxon>Fungi</taxon>
        <taxon>Dikarya</taxon>
        <taxon>Ascomycota</taxon>
        <taxon>Pezizomycotina</taxon>
        <taxon>Sordariomycetes</taxon>
        <taxon>Hypocreomycetidae</taxon>
        <taxon>Glomerellales</taxon>
        <taxon>Glomerellaceae</taxon>
        <taxon>Colletotrichum</taxon>
        <taxon>Colletotrichum gloeosporioides species complex</taxon>
    </lineage>
</organism>
<dbReference type="Pfam" id="PF26639">
    <property type="entry name" value="Het-6_barrel"/>
    <property type="match status" value="1"/>
</dbReference>
<accession>A0AAD9ANT0</accession>
<feature type="domain" description="Heterokaryon incompatibility" evidence="1">
    <location>
        <begin position="48"/>
        <end position="211"/>
    </location>
</feature>
<dbReference type="InterPro" id="IPR010730">
    <property type="entry name" value="HET"/>
</dbReference>
<comment type="caution">
    <text evidence="2">The sequence shown here is derived from an EMBL/GenBank/DDBJ whole genome shotgun (WGS) entry which is preliminary data.</text>
</comment>
<dbReference type="Proteomes" id="UP001243330">
    <property type="component" value="Unassembled WGS sequence"/>
</dbReference>
<evidence type="ECO:0000259" key="1">
    <source>
        <dbReference type="Pfam" id="PF06985"/>
    </source>
</evidence>
<evidence type="ECO:0000313" key="3">
    <source>
        <dbReference type="Proteomes" id="UP001243330"/>
    </source>
</evidence>
<proteinExistence type="predicted"/>
<protein>
    <submittedName>
        <fullName evidence="2">Heterokaryon incompatibility protein</fullName>
    </submittedName>
</protein>
<dbReference type="InterPro" id="IPR052895">
    <property type="entry name" value="HetReg/Transcr_Mod"/>
</dbReference>
<reference evidence="2" key="1">
    <citation type="submission" date="2023-01" db="EMBL/GenBank/DDBJ databases">
        <title>Colletotrichum chrysophilum M932 genome sequence.</title>
        <authorList>
            <person name="Baroncelli R."/>
        </authorList>
    </citation>
    <scope>NUCLEOTIDE SEQUENCE</scope>
    <source>
        <strain evidence="2">M932</strain>
    </source>
</reference>
<dbReference type="PANTHER" id="PTHR24148">
    <property type="entry name" value="ANKYRIN REPEAT DOMAIN-CONTAINING PROTEIN 39 HOMOLOG-RELATED"/>
    <property type="match status" value="1"/>
</dbReference>
<dbReference type="PANTHER" id="PTHR24148:SF73">
    <property type="entry name" value="HET DOMAIN PROTEIN (AFU_ORTHOLOGUE AFUA_8G01020)"/>
    <property type="match status" value="1"/>
</dbReference>
<name>A0AAD9ANT0_9PEZI</name>
<dbReference type="AlphaFoldDB" id="A0AAD9ANT0"/>
<evidence type="ECO:0000313" key="2">
    <source>
        <dbReference type="EMBL" id="KAK1851828.1"/>
    </source>
</evidence>
<keyword evidence="3" id="KW-1185">Reference proteome</keyword>